<protein>
    <submittedName>
        <fullName evidence="1">Uncharacterized protein</fullName>
    </submittedName>
</protein>
<dbReference type="PROSITE" id="PS51257">
    <property type="entry name" value="PROKAR_LIPOPROTEIN"/>
    <property type="match status" value="1"/>
</dbReference>
<gene>
    <name evidence="1" type="ORF">I540_0103</name>
</gene>
<dbReference type="Proteomes" id="UP000023351">
    <property type="component" value="Unassembled WGS sequence"/>
</dbReference>
<sequence length="60" mass="6434">MMADRADYDRAQFTAWLTASCERQGVPVTITDPAVIGQVAALLGRPASRRKRSSARTAAA</sequence>
<accession>X8DZ76</accession>
<evidence type="ECO:0000313" key="2">
    <source>
        <dbReference type="Proteomes" id="UP000023351"/>
    </source>
</evidence>
<dbReference type="PATRIC" id="fig|1299321.3.peg.92"/>
<proteinExistence type="predicted"/>
<comment type="caution">
    <text evidence="1">The sequence shown here is derived from an EMBL/GenBank/DDBJ whole genome shotgun (WGS) entry which is preliminary data.</text>
</comment>
<evidence type="ECO:0000313" key="1">
    <source>
        <dbReference type="EMBL" id="EUA73952.1"/>
    </source>
</evidence>
<organism evidence="1 2">
    <name type="scientific">Mycobacteroides abscessus subsp. bolletii 1513</name>
    <dbReference type="NCBI Taxonomy" id="1299321"/>
    <lineage>
        <taxon>Bacteria</taxon>
        <taxon>Bacillati</taxon>
        <taxon>Actinomycetota</taxon>
        <taxon>Actinomycetes</taxon>
        <taxon>Mycobacteriales</taxon>
        <taxon>Mycobacteriaceae</taxon>
        <taxon>Mycobacteroides</taxon>
        <taxon>Mycobacteroides abscessus</taxon>
    </lineage>
</organism>
<dbReference type="AlphaFoldDB" id="X8DZ76"/>
<reference evidence="1 2" key="1">
    <citation type="submission" date="2013-12" db="EMBL/GenBank/DDBJ databases">
        <authorList>
            <person name="Zelazny A."/>
            <person name="Olivier K."/>
            <person name="Holland S."/>
            <person name="Lenaerts A."/>
            <person name="Ordway D."/>
            <person name="DeGroote M.A."/>
            <person name="Parker T."/>
            <person name="Sizemore C."/>
            <person name="Tallon L.J."/>
            <person name="Sadzewicz L.K."/>
            <person name="Sengamalay N."/>
            <person name="Fraser C.M."/>
            <person name="Hine E."/>
            <person name="Shefchek K.A."/>
            <person name="Das S.P."/>
            <person name="Tettelin H."/>
        </authorList>
    </citation>
    <scope>NUCLEOTIDE SEQUENCE [LARGE SCALE GENOMIC DNA]</scope>
    <source>
        <strain evidence="1 2">1513</strain>
    </source>
</reference>
<name>X8DZ76_9MYCO</name>
<dbReference type="EMBL" id="JAOJ01000001">
    <property type="protein sequence ID" value="EUA73952.1"/>
    <property type="molecule type" value="Genomic_DNA"/>
</dbReference>